<keyword evidence="1" id="KW-0472">Membrane</keyword>
<organism evidence="2 3">
    <name type="scientific">Natribacillus halophilus</name>
    <dbReference type="NCBI Taxonomy" id="549003"/>
    <lineage>
        <taxon>Bacteria</taxon>
        <taxon>Bacillati</taxon>
        <taxon>Bacillota</taxon>
        <taxon>Bacilli</taxon>
        <taxon>Bacillales</taxon>
        <taxon>Bacillaceae</taxon>
        <taxon>Natribacillus</taxon>
    </lineage>
</organism>
<proteinExistence type="predicted"/>
<feature type="transmembrane region" description="Helical" evidence="1">
    <location>
        <begin position="59"/>
        <end position="79"/>
    </location>
</feature>
<accession>A0A1G8LT04</accession>
<keyword evidence="1" id="KW-1133">Transmembrane helix</keyword>
<evidence type="ECO:0000256" key="1">
    <source>
        <dbReference type="SAM" id="Phobius"/>
    </source>
</evidence>
<feature type="transmembrane region" description="Helical" evidence="1">
    <location>
        <begin position="32"/>
        <end position="52"/>
    </location>
</feature>
<feature type="transmembrane region" description="Helical" evidence="1">
    <location>
        <begin position="85"/>
        <end position="103"/>
    </location>
</feature>
<reference evidence="2 3" key="1">
    <citation type="submission" date="2016-10" db="EMBL/GenBank/DDBJ databases">
        <authorList>
            <person name="de Groot N.N."/>
        </authorList>
    </citation>
    <scope>NUCLEOTIDE SEQUENCE [LARGE SCALE GENOMIC DNA]</scope>
    <source>
        <strain evidence="2 3">DSM 21771</strain>
    </source>
</reference>
<evidence type="ECO:0000313" key="2">
    <source>
        <dbReference type="EMBL" id="SDI58617.1"/>
    </source>
</evidence>
<feature type="transmembrane region" description="Helical" evidence="1">
    <location>
        <begin position="138"/>
        <end position="155"/>
    </location>
</feature>
<feature type="transmembrane region" description="Helical" evidence="1">
    <location>
        <begin position="7"/>
        <end position="26"/>
    </location>
</feature>
<keyword evidence="3" id="KW-1185">Reference proteome</keyword>
<feature type="transmembrane region" description="Helical" evidence="1">
    <location>
        <begin position="110"/>
        <end position="132"/>
    </location>
</feature>
<keyword evidence="1" id="KW-0812">Transmembrane</keyword>
<sequence length="165" mass="18473">MKNNRIFPGMIFIGGGLYYLAYAFAPQFANEWMTWETLLVWLGVALAFEGFFTKSGAAVLPGIFIIGLGIHFHAVTIYPNWPNDVGVIATLLGIACLITYLFARKDTLLLGVLLICLGALFLFFEPVVANIAEATETITFIWPILLLVIGGLLLFRRKNKRFKRR</sequence>
<evidence type="ECO:0000313" key="3">
    <source>
        <dbReference type="Proteomes" id="UP000198853"/>
    </source>
</evidence>
<dbReference type="Proteomes" id="UP000198853">
    <property type="component" value="Unassembled WGS sequence"/>
</dbReference>
<dbReference type="OrthoDB" id="2989824at2"/>
<protein>
    <recommendedName>
        <fullName evidence="4">DUF5668 domain-containing protein</fullName>
    </recommendedName>
</protein>
<dbReference type="RefSeq" id="WP_090396845.1">
    <property type="nucleotide sequence ID" value="NZ_FNEN01000003.1"/>
</dbReference>
<name>A0A1G8LT04_9BACI</name>
<dbReference type="EMBL" id="FNEN01000003">
    <property type="protein sequence ID" value="SDI58617.1"/>
    <property type="molecule type" value="Genomic_DNA"/>
</dbReference>
<evidence type="ECO:0008006" key="4">
    <source>
        <dbReference type="Google" id="ProtNLM"/>
    </source>
</evidence>
<gene>
    <name evidence="2" type="ORF">SAMN04488123_103251</name>
</gene>
<dbReference type="AlphaFoldDB" id="A0A1G8LT04"/>